<comment type="caution">
    <text evidence="3">The sequence shown here is derived from an EMBL/GenBank/DDBJ whole genome shotgun (WGS) entry which is preliminary data.</text>
</comment>
<dbReference type="EMBL" id="JBAMMX010000021">
    <property type="protein sequence ID" value="KAK6919494.1"/>
    <property type="molecule type" value="Genomic_DNA"/>
</dbReference>
<evidence type="ECO:0000313" key="4">
    <source>
        <dbReference type="Proteomes" id="UP001370490"/>
    </source>
</evidence>
<organism evidence="3 4">
    <name type="scientific">Dillenia turbinata</name>
    <dbReference type="NCBI Taxonomy" id="194707"/>
    <lineage>
        <taxon>Eukaryota</taxon>
        <taxon>Viridiplantae</taxon>
        <taxon>Streptophyta</taxon>
        <taxon>Embryophyta</taxon>
        <taxon>Tracheophyta</taxon>
        <taxon>Spermatophyta</taxon>
        <taxon>Magnoliopsida</taxon>
        <taxon>eudicotyledons</taxon>
        <taxon>Gunneridae</taxon>
        <taxon>Pentapetalae</taxon>
        <taxon>Dilleniales</taxon>
        <taxon>Dilleniaceae</taxon>
        <taxon>Dillenia</taxon>
    </lineage>
</organism>
<name>A0AAN8URY7_9MAGN</name>
<dbReference type="InterPro" id="IPR051504">
    <property type="entry name" value="Plant_metabolite_acyltrans"/>
</dbReference>
<dbReference type="AlphaFoldDB" id="A0AAN8URY7"/>
<keyword evidence="4" id="KW-1185">Reference proteome</keyword>
<dbReference type="PANTHER" id="PTHR31625">
    <property type="match status" value="1"/>
</dbReference>
<evidence type="ECO:0000313" key="3">
    <source>
        <dbReference type="EMBL" id="KAK6919494.1"/>
    </source>
</evidence>
<keyword evidence="2" id="KW-0012">Acyltransferase</keyword>
<dbReference type="Gene3D" id="3.30.559.10">
    <property type="entry name" value="Chloramphenicol acetyltransferase-like domain"/>
    <property type="match status" value="2"/>
</dbReference>
<evidence type="ECO:0000256" key="2">
    <source>
        <dbReference type="ARBA" id="ARBA00023315"/>
    </source>
</evidence>
<dbReference type="GO" id="GO:0016747">
    <property type="term" value="F:acyltransferase activity, transferring groups other than amino-acyl groups"/>
    <property type="evidence" value="ECO:0007669"/>
    <property type="project" value="UniProtKB-ARBA"/>
</dbReference>
<dbReference type="Pfam" id="PF02458">
    <property type="entry name" value="Transferase"/>
    <property type="match status" value="1"/>
</dbReference>
<reference evidence="3 4" key="1">
    <citation type="submission" date="2023-12" db="EMBL/GenBank/DDBJ databases">
        <title>A high-quality genome assembly for Dillenia turbinata (Dilleniales).</title>
        <authorList>
            <person name="Chanderbali A."/>
        </authorList>
    </citation>
    <scope>NUCLEOTIDE SEQUENCE [LARGE SCALE GENOMIC DNA]</scope>
    <source>
        <strain evidence="3">LSX21</strain>
        <tissue evidence="3">Leaf</tissue>
    </source>
</reference>
<dbReference type="Proteomes" id="UP001370490">
    <property type="component" value="Unassembled WGS sequence"/>
</dbReference>
<protein>
    <submittedName>
        <fullName evidence="3">Uncharacterized protein</fullName>
    </submittedName>
</protein>
<sequence length="461" mass="51563">MFTLIEQCRVAAKPGTTVLEKSLPLTSFDLPWLHLHPVQRVIFYEHSHPEAAQCFISKLKDSLSLTLKHFYMFAGHLVFSKTPNPTIKPKLHYVDGNSISLIFMESNQDNFDYLTSNYPRTASEFHHLVPQLPTESIIDDMVWASLLAIQVTLFPGSGICIGFTALHEAADGNTLTRFIRSWASITKLGSDVPLLGEKLDQPICFYDRSVMKDPKGIEELIWGTVSSRPFDMSRPKQLPPGLVRATFILDLNHIRLLKRCVSMEYPTLSHVSTFSVTLAFVWASMFKAKMTMNEVSNAEVQFVFSADCRPLLDPPIPDNYFGNCIVPVFFPKNFNQLLSKDDGFVIGAKVIGDLIEENLRKKDGISKYQKELMSIEFSKDHFIGVAGSPKFAIYDADFGWGKPKKTEVISIDFAGAVFLSDSRDAKGGVEVGLCFPKIEMDAFAMIFADGLKSVENSCVNA</sequence>
<keyword evidence="1" id="KW-0808">Transferase</keyword>
<proteinExistence type="predicted"/>
<accession>A0AAN8URY7</accession>
<gene>
    <name evidence="3" type="ORF">RJ641_015398</name>
</gene>
<dbReference type="InterPro" id="IPR023213">
    <property type="entry name" value="CAT-like_dom_sf"/>
</dbReference>
<evidence type="ECO:0000256" key="1">
    <source>
        <dbReference type="ARBA" id="ARBA00022679"/>
    </source>
</evidence>